<accession>A0A2N9GP73</accession>
<dbReference type="AlphaFoldDB" id="A0A2N9GP73"/>
<reference evidence="1" key="1">
    <citation type="submission" date="2018-02" db="EMBL/GenBank/DDBJ databases">
        <authorList>
            <person name="Cohen D.B."/>
            <person name="Kent A.D."/>
        </authorList>
    </citation>
    <scope>NUCLEOTIDE SEQUENCE</scope>
</reference>
<proteinExistence type="predicted"/>
<organism evidence="1">
    <name type="scientific">Fagus sylvatica</name>
    <name type="common">Beechnut</name>
    <dbReference type="NCBI Taxonomy" id="28930"/>
    <lineage>
        <taxon>Eukaryota</taxon>
        <taxon>Viridiplantae</taxon>
        <taxon>Streptophyta</taxon>
        <taxon>Embryophyta</taxon>
        <taxon>Tracheophyta</taxon>
        <taxon>Spermatophyta</taxon>
        <taxon>Magnoliopsida</taxon>
        <taxon>eudicotyledons</taxon>
        <taxon>Gunneridae</taxon>
        <taxon>Pentapetalae</taxon>
        <taxon>rosids</taxon>
        <taxon>fabids</taxon>
        <taxon>Fagales</taxon>
        <taxon>Fagaceae</taxon>
        <taxon>Fagus</taxon>
    </lineage>
</organism>
<evidence type="ECO:0000313" key="1">
    <source>
        <dbReference type="EMBL" id="SPD01210.1"/>
    </source>
</evidence>
<gene>
    <name evidence="1" type="ORF">FSB_LOCUS29092</name>
</gene>
<protein>
    <submittedName>
        <fullName evidence="1">Uncharacterized protein</fullName>
    </submittedName>
</protein>
<sequence>MIKPPWLAQALSLKPNLKPEAQKWLSASWSLIREVTIGVSGRRRCRGFDGLLGLRGFCRVFLGGAQPQFLSLMKLLVVGVKMVGLWLYKTKGERARWGL</sequence>
<name>A0A2N9GP73_FAGSY</name>
<dbReference type="EMBL" id="OIVN01002170">
    <property type="protein sequence ID" value="SPD01210.1"/>
    <property type="molecule type" value="Genomic_DNA"/>
</dbReference>